<organism evidence="1 2">
    <name type="scientific">Ascobolus immersus RN42</name>
    <dbReference type="NCBI Taxonomy" id="1160509"/>
    <lineage>
        <taxon>Eukaryota</taxon>
        <taxon>Fungi</taxon>
        <taxon>Dikarya</taxon>
        <taxon>Ascomycota</taxon>
        <taxon>Pezizomycotina</taxon>
        <taxon>Pezizomycetes</taxon>
        <taxon>Pezizales</taxon>
        <taxon>Ascobolaceae</taxon>
        <taxon>Ascobolus</taxon>
    </lineage>
</organism>
<proteinExistence type="predicted"/>
<dbReference type="PROSITE" id="PS00430">
    <property type="entry name" value="TONB_DEPENDENT_REC_1"/>
    <property type="match status" value="1"/>
</dbReference>
<dbReference type="InterPro" id="IPR010916">
    <property type="entry name" value="TonB_box_CS"/>
</dbReference>
<accession>A0A3N4HT44</accession>
<dbReference type="AlphaFoldDB" id="A0A3N4HT44"/>
<name>A0A3N4HT44_ASCIM</name>
<dbReference type="EMBL" id="ML119775">
    <property type="protein sequence ID" value="RPA74970.1"/>
    <property type="molecule type" value="Genomic_DNA"/>
</dbReference>
<evidence type="ECO:0000313" key="1">
    <source>
        <dbReference type="EMBL" id="RPA74970.1"/>
    </source>
</evidence>
<dbReference type="Proteomes" id="UP000275078">
    <property type="component" value="Unassembled WGS sequence"/>
</dbReference>
<evidence type="ECO:0000313" key="2">
    <source>
        <dbReference type="Proteomes" id="UP000275078"/>
    </source>
</evidence>
<gene>
    <name evidence="1" type="ORF">BJ508DRAFT_339536</name>
</gene>
<protein>
    <submittedName>
        <fullName evidence="1">Uncharacterized protein</fullName>
    </submittedName>
</protein>
<sequence length="130" mass="14836">MIAHESLLHSKEVAAALRACLYTQLAQIDKVSQQQICDRYTLRDITNNLHNFSQHMDSLIVSAETGVAIATSMEQAHTRFRSILDSIAYLRDSFSAQKRWLESYQHRKNIAMNSSSSILSPNKMPRQVQQ</sequence>
<dbReference type="STRING" id="1160509.A0A3N4HT44"/>
<reference evidence="1 2" key="1">
    <citation type="journal article" date="2018" name="Nat. Ecol. Evol.">
        <title>Pezizomycetes genomes reveal the molecular basis of ectomycorrhizal truffle lifestyle.</title>
        <authorList>
            <person name="Murat C."/>
            <person name="Payen T."/>
            <person name="Noel B."/>
            <person name="Kuo A."/>
            <person name="Morin E."/>
            <person name="Chen J."/>
            <person name="Kohler A."/>
            <person name="Krizsan K."/>
            <person name="Balestrini R."/>
            <person name="Da Silva C."/>
            <person name="Montanini B."/>
            <person name="Hainaut M."/>
            <person name="Levati E."/>
            <person name="Barry K.W."/>
            <person name="Belfiori B."/>
            <person name="Cichocki N."/>
            <person name="Clum A."/>
            <person name="Dockter R.B."/>
            <person name="Fauchery L."/>
            <person name="Guy J."/>
            <person name="Iotti M."/>
            <person name="Le Tacon F."/>
            <person name="Lindquist E.A."/>
            <person name="Lipzen A."/>
            <person name="Malagnac F."/>
            <person name="Mello A."/>
            <person name="Molinier V."/>
            <person name="Miyauchi S."/>
            <person name="Poulain J."/>
            <person name="Riccioni C."/>
            <person name="Rubini A."/>
            <person name="Sitrit Y."/>
            <person name="Splivallo R."/>
            <person name="Traeger S."/>
            <person name="Wang M."/>
            <person name="Zifcakova L."/>
            <person name="Wipf D."/>
            <person name="Zambonelli A."/>
            <person name="Paolocci F."/>
            <person name="Nowrousian M."/>
            <person name="Ottonello S."/>
            <person name="Baldrian P."/>
            <person name="Spatafora J.W."/>
            <person name="Henrissat B."/>
            <person name="Nagy L.G."/>
            <person name="Aury J.M."/>
            <person name="Wincker P."/>
            <person name="Grigoriev I.V."/>
            <person name="Bonfante P."/>
            <person name="Martin F.M."/>
        </authorList>
    </citation>
    <scope>NUCLEOTIDE SEQUENCE [LARGE SCALE GENOMIC DNA]</scope>
    <source>
        <strain evidence="1 2">RN42</strain>
    </source>
</reference>
<keyword evidence="2" id="KW-1185">Reference proteome</keyword>